<dbReference type="InterPro" id="IPR003838">
    <property type="entry name" value="ABC3_permease_C"/>
</dbReference>
<comment type="subcellular location">
    <subcellularLocation>
        <location evidence="1">Cell membrane</location>
        <topology evidence="1">Multi-pass membrane protein</topology>
    </subcellularLocation>
</comment>
<keyword evidence="2" id="KW-1003">Cell membrane</keyword>
<dbReference type="AlphaFoldDB" id="A0A8J8P3T0"/>
<keyword evidence="3 7" id="KW-0812">Transmembrane</keyword>
<dbReference type="EMBL" id="RRYP01002158">
    <property type="protein sequence ID" value="TNV85091.1"/>
    <property type="molecule type" value="Genomic_DNA"/>
</dbReference>
<name>A0A8J8P3T0_HALGN</name>
<feature type="transmembrane region" description="Helical" evidence="7">
    <location>
        <begin position="1061"/>
        <end position="1083"/>
    </location>
</feature>
<feature type="transmembrane region" description="Helical" evidence="7">
    <location>
        <begin position="440"/>
        <end position="465"/>
    </location>
</feature>
<evidence type="ECO:0000256" key="2">
    <source>
        <dbReference type="ARBA" id="ARBA00022475"/>
    </source>
</evidence>
<evidence type="ECO:0000256" key="7">
    <source>
        <dbReference type="SAM" id="Phobius"/>
    </source>
</evidence>
<dbReference type="GO" id="GO:0005886">
    <property type="term" value="C:plasma membrane"/>
    <property type="evidence" value="ECO:0007669"/>
    <property type="project" value="UniProtKB-SubCell"/>
</dbReference>
<gene>
    <name evidence="9" type="ORF">FGO68_gene15855</name>
</gene>
<dbReference type="Proteomes" id="UP000785679">
    <property type="component" value="Unassembled WGS sequence"/>
</dbReference>
<feature type="transmembrane region" description="Helical" evidence="7">
    <location>
        <begin position="590"/>
        <end position="611"/>
    </location>
</feature>
<organism evidence="9 10">
    <name type="scientific">Halteria grandinella</name>
    <dbReference type="NCBI Taxonomy" id="5974"/>
    <lineage>
        <taxon>Eukaryota</taxon>
        <taxon>Sar</taxon>
        <taxon>Alveolata</taxon>
        <taxon>Ciliophora</taxon>
        <taxon>Intramacronucleata</taxon>
        <taxon>Spirotrichea</taxon>
        <taxon>Stichotrichia</taxon>
        <taxon>Sporadotrichida</taxon>
        <taxon>Halteriidae</taxon>
        <taxon>Halteria</taxon>
    </lineage>
</organism>
<dbReference type="Pfam" id="PF02687">
    <property type="entry name" value="FtsX"/>
    <property type="match status" value="2"/>
</dbReference>
<feature type="region of interest" description="Disordered" evidence="6">
    <location>
        <begin position="64"/>
        <end position="84"/>
    </location>
</feature>
<evidence type="ECO:0000313" key="10">
    <source>
        <dbReference type="Proteomes" id="UP000785679"/>
    </source>
</evidence>
<evidence type="ECO:0000256" key="1">
    <source>
        <dbReference type="ARBA" id="ARBA00004651"/>
    </source>
</evidence>
<feature type="transmembrane region" description="Helical" evidence="7">
    <location>
        <begin position="486"/>
        <end position="519"/>
    </location>
</feature>
<dbReference type="OrthoDB" id="313105at2759"/>
<keyword evidence="4 7" id="KW-1133">Transmembrane helix</keyword>
<comment type="caution">
    <text evidence="9">The sequence shown here is derived from an EMBL/GenBank/DDBJ whole genome shotgun (WGS) entry which is preliminary data.</text>
</comment>
<evidence type="ECO:0000256" key="5">
    <source>
        <dbReference type="ARBA" id="ARBA00023136"/>
    </source>
</evidence>
<sequence length="1093" mass="124001">MVHFLFYMINLLDSTLENVELGFDEDQSQKQRKFNNINQTMEESFEKSYKPGQSFADDSYSHILDKDDDSSNDHRANARKSLKDPEEQKRLRSMKCWPATLFFTTYQWRDLKRRKCHFSLAFCSVFFIVVSTLVVTTVIDKGPYIFLELAQDSYGEIDAIITPGVSESKQSFLSYTAVENRIKDLPEMQYRVSPRKVFQAVSAYGNITKQESGLTSQLKVDGLTLYLIDTLKERSIELGKNYDYQPLQQGECIIHQNLATNFLGGIGIEQNITLQVDIQNLYNALIDFFNVPRTAKQQLKKPTLYTQTNFTCIIKNLSSASHGKFEEETSQRSVIMEISPFNSLLSLNLPKEIMTQKDGAEFAHFVAGTQSYDFSDQLVMTMPEPRITVYEQAIYDDIQKSVLTQVNNFIDDFGFHAVTALTPVLGEMQKYNLAILFFNLIFRIVIMIFIVISVMLIYSLLMIGIETKTMETGIMRMVGVSKRGLVQMIFVQSFMFVIPALIFGVALAFPALALCFIFVFTEKLEGAFAPIPSTYSIVLAVSVGLLIPLFSSILPVIKVLGQNLNDAINYQRSRVKSTYVEILKANQVNIVPYLIFGCIATLYGFGVYYLLPLALLSFNLGLILQVFFFILLGYLFGLILFAINAQRMVENMLLFLTLFWEAPAMKALINNNLKSHAQKNKLTSTVFSMALGFLIFLMVQYRLLRQQNSVQRIDRYGSYPYIITPSPMYNLDYMKIEQALRANNDSIESHTWVAFEAARQPVNPVDRVNLLDVSQVQDHVMRLYAIQPNAFEVLSKELQVVSYQASGLGYGESLYSAKGSQSIILGTYFKALLDTDPSEGSLDYFKLKLLRTKQSLMYRVRTSVLFDQVSVFKMGSKEPGSTTSSQYHVLTSLPIMAKYLSIRSVKDLAMERVILKMKDTATLDQSEKVVRDILAALPSDTTENLKVKKDKAQLFASVDRTISLLFTVLIMITMFLCFFQLSTSMSANLYEQTKEIGVLLSLGFTRMRIVMLYSYESFILVMASSMLGVLVGTIAAFTMVLQFTQFNDMPTNFYFPWQQLIGIFVASIVCALLSTIGPTRSIVKHKIASILRM</sequence>
<reference evidence="9" key="1">
    <citation type="submission" date="2019-06" db="EMBL/GenBank/DDBJ databases">
        <authorList>
            <person name="Zheng W."/>
        </authorList>
    </citation>
    <scope>NUCLEOTIDE SEQUENCE</scope>
    <source>
        <strain evidence="9">QDHG01</strain>
    </source>
</reference>
<evidence type="ECO:0000256" key="3">
    <source>
        <dbReference type="ARBA" id="ARBA00022692"/>
    </source>
</evidence>
<protein>
    <recommendedName>
        <fullName evidence="8">ABC3 transporter permease C-terminal domain-containing protein</fullName>
    </recommendedName>
</protein>
<evidence type="ECO:0000256" key="4">
    <source>
        <dbReference type="ARBA" id="ARBA00022989"/>
    </source>
</evidence>
<proteinExistence type="predicted"/>
<evidence type="ECO:0000313" key="9">
    <source>
        <dbReference type="EMBL" id="TNV85091.1"/>
    </source>
</evidence>
<feature type="transmembrane region" description="Helical" evidence="7">
    <location>
        <begin position="623"/>
        <end position="645"/>
    </location>
</feature>
<evidence type="ECO:0000256" key="6">
    <source>
        <dbReference type="SAM" id="MobiDB-lite"/>
    </source>
</evidence>
<feature type="transmembrane region" description="Helical" evidence="7">
    <location>
        <begin position="682"/>
        <end position="704"/>
    </location>
</feature>
<feature type="domain" description="ABC3 transporter permease C-terminal" evidence="8">
    <location>
        <begin position="444"/>
        <end position="563"/>
    </location>
</feature>
<feature type="transmembrane region" description="Helical" evidence="7">
    <location>
        <begin position="118"/>
        <end position="139"/>
    </location>
</feature>
<evidence type="ECO:0000259" key="8">
    <source>
        <dbReference type="Pfam" id="PF02687"/>
    </source>
</evidence>
<dbReference type="PANTHER" id="PTHR32522:SF3">
    <property type="entry name" value="ABC3 TRANSPORTER PERMEASE PROTEIN DOMAIN-CONTAINING PROTEIN"/>
    <property type="match status" value="1"/>
</dbReference>
<keyword evidence="10" id="KW-1185">Reference proteome</keyword>
<keyword evidence="5 7" id="KW-0472">Membrane</keyword>
<feature type="transmembrane region" description="Helical" evidence="7">
    <location>
        <begin position="961"/>
        <end position="981"/>
    </location>
</feature>
<accession>A0A8J8P3T0</accession>
<feature type="transmembrane region" description="Helical" evidence="7">
    <location>
        <begin position="534"/>
        <end position="557"/>
    </location>
</feature>
<dbReference type="PANTHER" id="PTHR32522">
    <property type="match status" value="1"/>
</dbReference>
<feature type="transmembrane region" description="Helical" evidence="7">
    <location>
        <begin position="1020"/>
        <end position="1041"/>
    </location>
</feature>
<feature type="domain" description="ABC3 transporter permease C-terminal" evidence="8">
    <location>
        <begin position="968"/>
        <end position="1086"/>
    </location>
</feature>